<dbReference type="GO" id="GO:0046872">
    <property type="term" value="F:metal ion binding"/>
    <property type="evidence" value="ECO:0007669"/>
    <property type="project" value="UniProtKB-KW"/>
</dbReference>
<evidence type="ECO:0000256" key="3">
    <source>
        <dbReference type="ARBA" id="ARBA00007686"/>
    </source>
</evidence>
<evidence type="ECO:0000256" key="9">
    <source>
        <dbReference type="PIRSR" id="PIRSR036684-2"/>
    </source>
</evidence>
<feature type="binding site" evidence="10">
    <location>
        <position position="163"/>
    </location>
    <ligand>
        <name>a divalent metal cation</name>
        <dbReference type="ChEBI" id="CHEBI:60240"/>
    </ligand>
</feature>
<dbReference type="Pfam" id="PF03949">
    <property type="entry name" value="Malic_M"/>
    <property type="match status" value="1"/>
</dbReference>
<organism evidence="13 14">
    <name type="scientific">Marivirga atlantica</name>
    <dbReference type="NCBI Taxonomy" id="1548457"/>
    <lineage>
        <taxon>Bacteria</taxon>
        <taxon>Pseudomonadati</taxon>
        <taxon>Bacteroidota</taxon>
        <taxon>Cytophagia</taxon>
        <taxon>Cytophagales</taxon>
        <taxon>Marivirgaceae</taxon>
        <taxon>Marivirga</taxon>
    </lineage>
</organism>
<keyword evidence="7" id="KW-0511">Multifunctional enzyme</keyword>
<comment type="similarity">
    <text evidence="4">In the C-terminal section; belongs to the phosphate acetyltransferase and butyryltransferase family.</text>
</comment>
<dbReference type="InterPro" id="IPR012301">
    <property type="entry name" value="Malic_N_dom"/>
</dbReference>
<evidence type="ECO:0000259" key="11">
    <source>
        <dbReference type="SMART" id="SM00919"/>
    </source>
</evidence>
<dbReference type="InterPro" id="IPR051674">
    <property type="entry name" value="Malate_Decarboxylase"/>
</dbReference>
<dbReference type="RefSeq" id="WP_201923237.1">
    <property type="nucleotide sequence ID" value="NZ_JAERQG010000004.1"/>
</dbReference>
<dbReference type="PANTHER" id="PTHR43237:SF4">
    <property type="entry name" value="NADP-DEPENDENT MALIC ENZYME"/>
    <property type="match status" value="1"/>
</dbReference>
<evidence type="ECO:0000256" key="1">
    <source>
        <dbReference type="ARBA" id="ARBA00001936"/>
    </source>
</evidence>
<feature type="domain" description="Malic enzyme N-terminal" evidence="12">
    <location>
        <begin position="19"/>
        <end position="152"/>
    </location>
</feature>
<dbReference type="SUPFAM" id="SSF51735">
    <property type="entry name" value="NAD(P)-binding Rossmann-fold domains"/>
    <property type="match status" value="1"/>
</dbReference>
<evidence type="ECO:0000256" key="6">
    <source>
        <dbReference type="ARBA" id="ARBA00023002"/>
    </source>
</evidence>
<dbReference type="InterPro" id="IPR012302">
    <property type="entry name" value="Malic_NAD-bd"/>
</dbReference>
<dbReference type="GO" id="GO:0051287">
    <property type="term" value="F:NAD binding"/>
    <property type="evidence" value="ECO:0007669"/>
    <property type="project" value="InterPro"/>
</dbReference>
<evidence type="ECO:0000256" key="7">
    <source>
        <dbReference type="ARBA" id="ARBA00023268"/>
    </source>
</evidence>
<dbReference type="Gene3D" id="3.40.50.10950">
    <property type="match status" value="1"/>
</dbReference>
<dbReference type="AlphaFoldDB" id="A0A937AN39"/>
<evidence type="ECO:0000313" key="14">
    <source>
        <dbReference type="Proteomes" id="UP000642920"/>
    </source>
</evidence>
<dbReference type="InterPro" id="IPR002505">
    <property type="entry name" value="PTA_PTB"/>
</dbReference>
<comment type="cofactor">
    <cofactor evidence="1">
        <name>Mn(2+)</name>
        <dbReference type="ChEBI" id="CHEBI:29035"/>
    </cofactor>
</comment>
<reference evidence="13" key="1">
    <citation type="submission" date="2021-01" db="EMBL/GenBank/DDBJ databases">
        <title>Marivirga sp. nov., isolated from intertidal surface sediments.</title>
        <authorList>
            <person name="Zhang M."/>
        </authorList>
    </citation>
    <scope>NUCLEOTIDE SEQUENCE</scope>
    <source>
        <strain evidence="13">SM1354</strain>
    </source>
</reference>
<keyword evidence="10" id="KW-0521">NADP</keyword>
<dbReference type="Gene3D" id="3.40.50.720">
    <property type="entry name" value="NAD(P)-binding Rossmann-like Domain"/>
    <property type="match status" value="1"/>
</dbReference>
<dbReference type="FunFam" id="3.40.50.720:FF:000095">
    <property type="entry name" value="NADP-dependent malic enzyme"/>
    <property type="match status" value="1"/>
</dbReference>
<feature type="active site" description="Proton acceptor" evidence="8">
    <location>
        <position position="95"/>
    </location>
</feature>
<dbReference type="GO" id="GO:0016746">
    <property type="term" value="F:acyltransferase activity"/>
    <property type="evidence" value="ECO:0007669"/>
    <property type="project" value="InterPro"/>
</dbReference>
<dbReference type="GO" id="GO:0016616">
    <property type="term" value="F:oxidoreductase activity, acting on the CH-OH group of donors, NAD or NADP as acceptor"/>
    <property type="evidence" value="ECO:0007669"/>
    <property type="project" value="InterPro"/>
</dbReference>
<dbReference type="PANTHER" id="PTHR43237">
    <property type="entry name" value="NADP-DEPENDENT MALIC ENZYME"/>
    <property type="match status" value="1"/>
</dbReference>
<comment type="similarity">
    <text evidence="3">In the N-terminal section; belongs to the malic enzymes family.</text>
</comment>
<dbReference type="InterPro" id="IPR046346">
    <property type="entry name" value="Aminoacid_DH-like_N_sf"/>
</dbReference>
<dbReference type="EMBL" id="JAERQG010000004">
    <property type="protein sequence ID" value="MBL0766558.1"/>
    <property type="molecule type" value="Genomic_DNA"/>
</dbReference>
<dbReference type="Gene3D" id="3.40.50.10380">
    <property type="entry name" value="Malic enzyme, N-terminal domain"/>
    <property type="match status" value="1"/>
</dbReference>
<dbReference type="FunFam" id="3.40.50.10380:FF:000003">
    <property type="entry name" value="NADP-dependent malic enzyme"/>
    <property type="match status" value="1"/>
</dbReference>
<accession>A0A937AN39</accession>
<dbReference type="InterPro" id="IPR037062">
    <property type="entry name" value="Malic_N_dom_sf"/>
</dbReference>
<evidence type="ECO:0000256" key="2">
    <source>
        <dbReference type="ARBA" id="ARBA00001946"/>
    </source>
</evidence>
<feature type="domain" description="Malic enzyme NAD-binding" evidence="11">
    <location>
        <begin position="164"/>
        <end position="402"/>
    </location>
</feature>
<feature type="binding site" evidence="10">
    <location>
        <begin position="77"/>
        <end position="84"/>
    </location>
    <ligand>
        <name>NADP(+)</name>
        <dbReference type="ChEBI" id="CHEBI:58349"/>
    </ligand>
</feature>
<evidence type="ECO:0000256" key="10">
    <source>
        <dbReference type="PIRSR" id="PIRSR036684-3"/>
    </source>
</evidence>
<sequence>MSKKIRRIDALNYHMQGTPGKIEVVPTKLLSSQNDLALAYSPGVAEPCKEIEKDKENSYKYTAKGNLVGVISNGTAVLGLGDIGPEASKPVMEGKGVLFKKFAGIDVFDIEIEERDPKKLIEIIKSLEPTFGGINLEDIKAPECFEVEQELKKQMNIPVMHDDQHGTAIISSAALINALELAGKKIEDVKLVVSGAGASAISCTKLYHSLGLKKENIYMFDRSGLINKERDDLDENRAFFAQDNAKGIDNILDAMKGADVFLGLSAGNVIGKEHIKAMADKPIVFALANPDPEIPYDDAMAARKDIIMATGRSDHPNQVNNVLGFPYIFRGALDVRATAINEEMKLAAAYAIADLAKQPVPELVNKAYDDQKIVFGEEYLIPKPLDPRLITTISPAVAKAAIESGVAKTKITDWAAYEVELQKRIGVDHKLMNRILSKAKKDPKRVVFAEADNVKILKAAQMVIDEGIAKPILLGNKTKIDELINEHQLDIEGCEIIDTFQQDKKREEFGKMFYEKRKRKGVTEYEAVKLMRDRNYFGSMMVEVGEADAMISGLTKDYPKTVRPALEIIGPEPGKRVAGMYILFTSKGTFFFSDTTVNTNPTVDQLVDIIGLTARGAKFFGIDPRMAMLSYSNFGSSKGDIPYKVSKAREIAKERWPNLVIDGDIQANIAVNKELLTETYPFSELAEKGANTFIFPNLESGNIAYKLLMELGNAEAIGPILMGMNKPVHILQLGSSIREIVNMVAIAVVDAQIQNNQISI</sequence>
<dbReference type="InterPro" id="IPR042112">
    <property type="entry name" value="P_AcTrfase_dom2"/>
</dbReference>
<dbReference type="PIRSF" id="PIRSF036684">
    <property type="entry name" value="ME_PTA"/>
    <property type="match status" value="1"/>
</dbReference>
<name>A0A937AN39_9BACT</name>
<evidence type="ECO:0000256" key="4">
    <source>
        <dbReference type="ARBA" id="ARBA00008756"/>
    </source>
</evidence>
<evidence type="ECO:0000256" key="5">
    <source>
        <dbReference type="ARBA" id="ARBA00022723"/>
    </source>
</evidence>
<dbReference type="InterPro" id="IPR012188">
    <property type="entry name" value="ME_PTA"/>
</dbReference>
<dbReference type="InterPro" id="IPR036291">
    <property type="entry name" value="NAD(P)-bd_dom_sf"/>
</dbReference>
<dbReference type="SUPFAM" id="SSF53223">
    <property type="entry name" value="Aminoacid dehydrogenase-like, N-terminal domain"/>
    <property type="match status" value="1"/>
</dbReference>
<feature type="binding site" evidence="9">
    <location>
        <position position="137"/>
    </location>
    <ligand>
        <name>a divalent metal cation</name>
        <dbReference type="ChEBI" id="CHEBI:60240"/>
    </ligand>
</feature>
<gene>
    <name evidence="13" type="ORF">JKP34_14920</name>
</gene>
<dbReference type="CDD" id="cd05311">
    <property type="entry name" value="NAD_bind_2_malic_enz"/>
    <property type="match status" value="1"/>
</dbReference>
<dbReference type="SUPFAM" id="SSF53659">
    <property type="entry name" value="Isocitrate/Isopropylmalate dehydrogenase-like"/>
    <property type="match status" value="1"/>
</dbReference>
<dbReference type="Pfam" id="PF00390">
    <property type="entry name" value="malic"/>
    <property type="match status" value="1"/>
</dbReference>
<dbReference type="InterPro" id="IPR042113">
    <property type="entry name" value="P_AcTrfase_dom1"/>
</dbReference>
<feature type="binding site" evidence="9">
    <location>
        <position position="138"/>
    </location>
    <ligand>
        <name>a divalent metal cation</name>
        <dbReference type="ChEBI" id="CHEBI:60240"/>
    </ligand>
</feature>
<evidence type="ECO:0000259" key="12">
    <source>
        <dbReference type="SMART" id="SM01274"/>
    </source>
</evidence>
<comment type="cofactor">
    <cofactor evidence="2">
        <name>Mg(2+)</name>
        <dbReference type="ChEBI" id="CHEBI:18420"/>
    </cofactor>
</comment>
<proteinExistence type="inferred from homology"/>
<dbReference type="Proteomes" id="UP000642920">
    <property type="component" value="Unassembled WGS sequence"/>
</dbReference>
<dbReference type="SMART" id="SM01274">
    <property type="entry name" value="malic"/>
    <property type="match status" value="1"/>
</dbReference>
<keyword evidence="5 9" id="KW-0479">Metal-binding</keyword>
<keyword evidence="6" id="KW-0560">Oxidoreductase</keyword>
<dbReference type="SMART" id="SM00919">
    <property type="entry name" value="Malic_M"/>
    <property type="match status" value="1"/>
</dbReference>
<evidence type="ECO:0000256" key="8">
    <source>
        <dbReference type="PIRSR" id="PIRSR036684-1"/>
    </source>
</evidence>
<protein>
    <submittedName>
        <fullName evidence="13">NADP-dependent malic enzyme</fullName>
    </submittedName>
</protein>
<keyword evidence="14" id="KW-1185">Reference proteome</keyword>
<dbReference type="GO" id="GO:0006108">
    <property type="term" value="P:malate metabolic process"/>
    <property type="evidence" value="ECO:0007669"/>
    <property type="project" value="InterPro"/>
</dbReference>
<feature type="binding site" evidence="10">
    <location>
        <position position="289"/>
    </location>
    <ligand>
        <name>a divalent metal cation</name>
        <dbReference type="ChEBI" id="CHEBI:60240"/>
    </ligand>
</feature>
<dbReference type="GO" id="GO:0004470">
    <property type="term" value="F:malic enzyme activity"/>
    <property type="evidence" value="ECO:0007669"/>
    <property type="project" value="InterPro"/>
</dbReference>
<evidence type="ECO:0000313" key="13">
    <source>
        <dbReference type="EMBL" id="MBL0766558.1"/>
    </source>
</evidence>
<dbReference type="InterPro" id="IPR045213">
    <property type="entry name" value="Malic_NAD-bd_bact_type"/>
</dbReference>
<comment type="caution">
    <text evidence="13">The sequence shown here is derived from an EMBL/GenBank/DDBJ whole genome shotgun (WGS) entry which is preliminary data.</text>
</comment>
<dbReference type="Pfam" id="PF01515">
    <property type="entry name" value="PTA_PTB"/>
    <property type="match status" value="1"/>
</dbReference>
<dbReference type="Gene3D" id="3.40.50.10750">
    <property type="entry name" value="Isocitrate/Isopropylmalate dehydrogenase-like"/>
    <property type="match status" value="1"/>
</dbReference>